<dbReference type="EMBL" id="JAXAFO010000061">
    <property type="protein sequence ID" value="MDX6851450.1"/>
    <property type="molecule type" value="Genomic_DNA"/>
</dbReference>
<dbReference type="PANTHER" id="PTHR43135:SF3">
    <property type="entry name" value="ALPHA-D-RIBOSE 1-METHYLPHOSPHONATE 5-TRIPHOSPHATE DIPHOSPHATASE"/>
    <property type="match status" value="1"/>
</dbReference>
<name>A0ABU4S367_9GAMM</name>
<dbReference type="InterPro" id="IPR051781">
    <property type="entry name" value="Metallo-dep_Hydrolase"/>
</dbReference>
<dbReference type="Gene3D" id="2.30.40.10">
    <property type="entry name" value="Urease, subunit C, domain 1"/>
    <property type="match status" value="2"/>
</dbReference>
<sequence length="524" mass="58924">MPNSTPLKAVLYKTLLLILSLAAVTLLVSACSYYQKVPAPTPVDRYIIEQVTLIDVVNQKLLTNRFVTVDDGRIVQISAWDTHKLNPPSHPNLRRIDGRGKYLMPGLWDMHTVLTRLSPELDYPLFIAHGVTSIRSNLTCPHQDRVSLYPCFAQKQQWNQRVAQGQLIGPRIRGSGTFPVNGADHQHPDSPTWHGADSLEQAETLVDYYASLPESLRPFFIKNYNWVKPDAYFAMVNMAQNRGLEIGGHMPRKVGLEPSVLAGQRSFAHARLFMYECSSEAQALREGKHWDLPLAQLYQLLLDTHDPALCDQRYQLLAQHNVFLSPTLLTRRNDYLGLQGQLTSRPANKFGHYLFTLEWREEIAGLSDTPEQDAPVFDQFYQAAAATIVRAHHEGANLMVGTDANDIFVIPGASIHEEMLELNRAGIDNFDVLTAATHTPAQYFRQTDDAGSVAVGKQADLLLLNANPVENIQHTQSIHMVLQGRLIYDETTLAALKNRARARAKSHWPTVKLLFWWAQNPGGF</sequence>
<proteinExistence type="predicted"/>
<accession>A0ABU4S367</accession>
<comment type="caution">
    <text evidence="2">The sequence shown here is derived from an EMBL/GenBank/DDBJ whole genome shotgun (WGS) entry which is preliminary data.</text>
</comment>
<keyword evidence="3" id="KW-1185">Reference proteome</keyword>
<feature type="domain" description="Amidohydrolase-related" evidence="1">
    <location>
        <begin position="313"/>
        <end position="473"/>
    </location>
</feature>
<dbReference type="SUPFAM" id="SSF51556">
    <property type="entry name" value="Metallo-dependent hydrolases"/>
    <property type="match status" value="1"/>
</dbReference>
<dbReference type="Gene3D" id="3.20.20.140">
    <property type="entry name" value="Metal-dependent hydrolases"/>
    <property type="match status" value="1"/>
</dbReference>
<dbReference type="PANTHER" id="PTHR43135">
    <property type="entry name" value="ALPHA-D-RIBOSE 1-METHYLPHOSPHONATE 5-TRIPHOSPHATE DIPHOSPHATASE"/>
    <property type="match status" value="1"/>
</dbReference>
<dbReference type="RefSeq" id="WP_302721127.1">
    <property type="nucleotide sequence ID" value="NZ_JAULRU010000256.1"/>
</dbReference>
<dbReference type="Proteomes" id="UP001273505">
    <property type="component" value="Unassembled WGS sequence"/>
</dbReference>
<dbReference type="SUPFAM" id="SSF51338">
    <property type="entry name" value="Composite domain of metallo-dependent hydrolases"/>
    <property type="match status" value="1"/>
</dbReference>
<dbReference type="InterPro" id="IPR006680">
    <property type="entry name" value="Amidohydro-rel"/>
</dbReference>
<dbReference type="InterPro" id="IPR011059">
    <property type="entry name" value="Metal-dep_hydrolase_composite"/>
</dbReference>
<evidence type="ECO:0000313" key="3">
    <source>
        <dbReference type="Proteomes" id="UP001273505"/>
    </source>
</evidence>
<evidence type="ECO:0000313" key="2">
    <source>
        <dbReference type="EMBL" id="MDX6851450.1"/>
    </source>
</evidence>
<evidence type="ECO:0000259" key="1">
    <source>
        <dbReference type="Pfam" id="PF01979"/>
    </source>
</evidence>
<gene>
    <name evidence="2" type="ORF">SCD92_18920</name>
</gene>
<protein>
    <submittedName>
        <fullName evidence="2">Amidohydrolase family protein</fullName>
    </submittedName>
</protein>
<organism evidence="2 3">
    <name type="scientific">Gilvimarinus gilvus</name>
    <dbReference type="NCBI Taxonomy" id="3058038"/>
    <lineage>
        <taxon>Bacteria</taxon>
        <taxon>Pseudomonadati</taxon>
        <taxon>Pseudomonadota</taxon>
        <taxon>Gammaproteobacteria</taxon>
        <taxon>Cellvibrionales</taxon>
        <taxon>Cellvibrionaceae</taxon>
        <taxon>Gilvimarinus</taxon>
    </lineage>
</organism>
<dbReference type="Pfam" id="PF01979">
    <property type="entry name" value="Amidohydro_1"/>
    <property type="match status" value="1"/>
</dbReference>
<dbReference type="InterPro" id="IPR032466">
    <property type="entry name" value="Metal_Hydrolase"/>
</dbReference>
<reference evidence="2 3" key="1">
    <citation type="submission" date="2023-11" db="EMBL/GenBank/DDBJ databases">
        <title>Gilvimarinus fulvus sp. nov., isolated from the surface of Kelp.</title>
        <authorList>
            <person name="Sun Y.Y."/>
            <person name="Gong Y."/>
            <person name="Du Z.J."/>
        </authorList>
    </citation>
    <scope>NUCLEOTIDE SEQUENCE [LARGE SCALE GENOMIC DNA]</scope>
    <source>
        <strain evidence="2 3">SDUM040013</strain>
    </source>
</reference>